<dbReference type="PANTHER" id="PTHR43798">
    <property type="entry name" value="MONOACYLGLYCEROL LIPASE"/>
    <property type="match status" value="1"/>
</dbReference>
<dbReference type="InterPro" id="IPR050266">
    <property type="entry name" value="AB_hydrolase_sf"/>
</dbReference>
<dbReference type="GO" id="GO:0016787">
    <property type="term" value="F:hydrolase activity"/>
    <property type="evidence" value="ECO:0007669"/>
    <property type="project" value="UniProtKB-KW"/>
</dbReference>
<keyword evidence="3" id="KW-1185">Reference proteome</keyword>
<proteinExistence type="predicted"/>
<organism evidence="2 3">
    <name type="scientific">Fredinandcohnia salidurans</name>
    <dbReference type="NCBI Taxonomy" id="2595041"/>
    <lineage>
        <taxon>Bacteria</taxon>
        <taxon>Bacillati</taxon>
        <taxon>Bacillota</taxon>
        <taxon>Bacilli</taxon>
        <taxon>Bacillales</taxon>
        <taxon>Bacillaceae</taxon>
        <taxon>Fredinandcohnia</taxon>
    </lineage>
</organism>
<dbReference type="Gene3D" id="3.40.50.1820">
    <property type="entry name" value="alpha/beta hydrolase"/>
    <property type="match status" value="1"/>
</dbReference>
<dbReference type="Proteomes" id="UP001597227">
    <property type="component" value="Unassembled WGS sequence"/>
</dbReference>
<dbReference type="RefSeq" id="WP_388040785.1">
    <property type="nucleotide sequence ID" value="NZ_JBHUEK010000029.1"/>
</dbReference>
<keyword evidence="2" id="KW-0378">Hydrolase</keyword>
<dbReference type="SUPFAM" id="SSF53474">
    <property type="entry name" value="alpha/beta-Hydrolases"/>
    <property type="match status" value="1"/>
</dbReference>
<sequence length="342" mass="39364">MGIFSRKPDFEIPSSGIQSVEVVTLGGIKQSILIQADDVTKPVLLCIHGGPSMPLPGISSKGRDYTIITNTKELVKKFVVVFWDQRGTGKSYHQEIPQESMTIEQFISDANELVDYLRDRFKQEKIFLAAHSWGTTIGLNLASRYPEKFNSYVGISQIISWTENDGLALKWLKEEAKRRGNKKAITELENVGEPPYIESFEQWSVIRKWQRIFNTLVYQTEDAPGLFALTMDMVRSEEYSLKDVYHTFYKGFKLIYSQRFIEELATNNFMESVPELPIPVTFIHGRHDFHVNGSLVESYFNQMDAPKGKRMIWAEKSAHAFHPSDTKRIEQHLIEELSQLKM</sequence>
<dbReference type="InterPro" id="IPR000073">
    <property type="entry name" value="AB_hydrolase_1"/>
</dbReference>
<dbReference type="InterPro" id="IPR029058">
    <property type="entry name" value="AB_hydrolase_fold"/>
</dbReference>
<feature type="domain" description="AB hydrolase-1" evidence="1">
    <location>
        <begin position="42"/>
        <end position="289"/>
    </location>
</feature>
<protein>
    <submittedName>
        <fullName evidence="2">Alpha/beta fold hydrolase</fullName>
    </submittedName>
</protein>
<name>A0ABW4MT65_9BACI</name>
<dbReference type="Pfam" id="PF00561">
    <property type="entry name" value="Abhydrolase_1"/>
    <property type="match status" value="1"/>
</dbReference>
<comment type="caution">
    <text evidence="2">The sequence shown here is derived from an EMBL/GenBank/DDBJ whole genome shotgun (WGS) entry which is preliminary data.</text>
</comment>
<accession>A0ABW4MT65</accession>
<evidence type="ECO:0000313" key="3">
    <source>
        <dbReference type="Proteomes" id="UP001597227"/>
    </source>
</evidence>
<evidence type="ECO:0000259" key="1">
    <source>
        <dbReference type="Pfam" id="PF00561"/>
    </source>
</evidence>
<dbReference type="EMBL" id="JBHUEK010000029">
    <property type="protein sequence ID" value="MFD1780946.1"/>
    <property type="molecule type" value="Genomic_DNA"/>
</dbReference>
<reference evidence="3" key="1">
    <citation type="journal article" date="2019" name="Int. J. Syst. Evol. Microbiol.">
        <title>The Global Catalogue of Microorganisms (GCM) 10K type strain sequencing project: providing services to taxonomists for standard genome sequencing and annotation.</title>
        <authorList>
            <consortium name="The Broad Institute Genomics Platform"/>
            <consortium name="The Broad Institute Genome Sequencing Center for Infectious Disease"/>
            <person name="Wu L."/>
            <person name="Ma J."/>
        </authorList>
    </citation>
    <scope>NUCLEOTIDE SEQUENCE [LARGE SCALE GENOMIC DNA]</scope>
    <source>
        <strain evidence="3">CCUG 15531</strain>
    </source>
</reference>
<gene>
    <name evidence="2" type="ORF">ACFSFW_20030</name>
</gene>
<evidence type="ECO:0000313" key="2">
    <source>
        <dbReference type="EMBL" id="MFD1780946.1"/>
    </source>
</evidence>